<dbReference type="GO" id="GO:0016301">
    <property type="term" value="F:kinase activity"/>
    <property type="evidence" value="ECO:0007669"/>
    <property type="project" value="UniProtKB-KW"/>
</dbReference>
<dbReference type="Proteomes" id="UP001500975">
    <property type="component" value="Unassembled WGS sequence"/>
</dbReference>
<dbReference type="InterPro" id="IPR050428">
    <property type="entry name" value="TCS_sensor_his_kinase"/>
</dbReference>
<reference evidence="16" key="1">
    <citation type="journal article" date="2019" name="Int. J. Syst. Evol. Microbiol.">
        <title>The Global Catalogue of Microorganisms (GCM) 10K type strain sequencing project: providing services to taxonomists for standard genome sequencing and annotation.</title>
        <authorList>
            <consortium name="The Broad Institute Genomics Platform"/>
            <consortium name="The Broad Institute Genome Sequencing Center for Infectious Disease"/>
            <person name="Wu L."/>
            <person name="Ma J."/>
        </authorList>
    </citation>
    <scope>NUCLEOTIDE SEQUENCE [LARGE SCALE GENOMIC DNA]</scope>
    <source>
        <strain evidence="16">JCM 17804</strain>
    </source>
</reference>
<keyword evidence="7" id="KW-0547">Nucleotide-binding</keyword>
<evidence type="ECO:0000259" key="13">
    <source>
        <dbReference type="PROSITE" id="PS50109"/>
    </source>
</evidence>
<comment type="caution">
    <text evidence="15">The sequence shown here is derived from an EMBL/GenBank/DDBJ whole genome shotgun (WGS) entry which is preliminary data.</text>
</comment>
<evidence type="ECO:0000256" key="6">
    <source>
        <dbReference type="ARBA" id="ARBA00022692"/>
    </source>
</evidence>
<evidence type="ECO:0000313" key="16">
    <source>
        <dbReference type="Proteomes" id="UP001500975"/>
    </source>
</evidence>
<dbReference type="Gene3D" id="1.20.5.1040">
    <property type="entry name" value="Sensor protein qsec"/>
    <property type="match status" value="1"/>
</dbReference>
<keyword evidence="9" id="KW-0067">ATP-binding</keyword>
<dbReference type="SUPFAM" id="SSF55874">
    <property type="entry name" value="ATPase domain of HSP90 chaperone/DNA topoisomerase II/histidine kinase"/>
    <property type="match status" value="1"/>
</dbReference>
<dbReference type="Pfam" id="PF00512">
    <property type="entry name" value="HisKA"/>
    <property type="match status" value="1"/>
</dbReference>
<keyword evidence="10 12" id="KW-1133">Transmembrane helix</keyword>
<sequence>MTRPPYSLQARLVWLVLGLLVAVWSAMAAVTWFDARHEVEEILDSHLAQAAALVMAQQDGVPDGTASAERPIGPIDAPALHRYAYKTTIQVFRDGRLVMRSANAPAEPLVPEGGNAAREFTTVAIGGKPWRVFAVRDPAAGLAVYVGEEGKSRNAILWAVLRSTLWPLVAALPLLMLAVWWATRRGLRPMRRLGRSLRGRGPDALDRVQVGDAPAEMVPMIDALNALFERIENLLSAERRFTADAAHELRTPIAAIRTHAQVAMNEADDGRRRRALQGMLDGCDRAARLIEQMLMLARLEADSMPQEKAVDLRAVAQGVLAELAPRAIGRRQVLALDAEGPCVVRGDETLLAVLLRNLVDNALRYSPPGARVDVRVACGDAGPGLVVEDEGPGLAEADMARLGERFFRALGTEESGSGLGLSIVRRIAAVHRMTVDIGRSSSLGGLAVRVQGRADDSPPL</sequence>
<keyword evidence="4" id="KW-0597">Phosphoprotein</keyword>
<protein>
    <recommendedName>
        <fullName evidence="3">histidine kinase</fullName>
        <ecNumber evidence="3">2.7.13.3</ecNumber>
    </recommendedName>
</protein>
<evidence type="ECO:0000256" key="4">
    <source>
        <dbReference type="ARBA" id="ARBA00022553"/>
    </source>
</evidence>
<gene>
    <name evidence="15" type="ORF">GCM10023165_17650</name>
</gene>
<keyword evidence="6 12" id="KW-0812">Transmembrane</keyword>
<dbReference type="InterPro" id="IPR003594">
    <property type="entry name" value="HATPase_dom"/>
</dbReference>
<dbReference type="InterPro" id="IPR013727">
    <property type="entry name" value="2CSK_N"/>
</dbReference>
<dbReference type="SMART" id="SM00388">
    <property type="entry name" value="HisKA"/>
    <property type="match status" value="1"/>
</dbReference>
<accession>A0ABP8HG03</accession>
<evidence type="ECO:0000256" key="10">
    <source>
        <dbReference type="ARBA" id="ARBA00022989"/>
    </source>
</evidence>
<keyword evidence="11" id="KW-0902">Two-component regulatory system</keyword>
<evidence type="ECO:0000256" key="12">
    <source>
        <dbReference type="SAM" id="Phobius"/>
    </source>
</evidence>
<evidence type="ECO:0000256" key="9">
    <source>
        <dbReference type="ARBA" id="ARBA00022840"/>
    </source>
</evidence>
<evidence type="ECO:0000256" key="8">
    <source>
        <dbReference type="ARBA" id="ARBA00022777"/>
    </source>
</evidence>
<dbReference type="InterPro" id="IPR005467">
    <property type="entry name" value="His_kinase_dom"/>
</dbReference>
<comment type="subcellular location">
    <subcellularLocation>
        <location evidence="2">Membrane</location>
        <topology evidence="2">Multi-pass membrane protein</topology>
    </subcellularLocation>
</comment>
<dbReference type="InterPro" id="IPR036097">
    <property type="entry name" value="HisK_dim/P_sf"/>
</dbReference>
<dbReference type="SUPFAM" id="SSF47384">
    <property type="entry name" value="Homodimeric domain of signal transducing histidine kinase"/>
    <property type="match status" value="1"/>
</dbReference>
<keyword evidence="16" id="KW-1185">Reference proteome</keyword>
<dbReference type="PROSITE" id="PS50885">
    <property type="entry name" value="HAMP"/>
    <property type="match status" value="1"/>
</dbReference>
<evidence type="ECO:0000256" key="2">
    <source>
        <dbReference type="ARBA" id="ARBA00004141"/>
    </source>
</evidence>
<feature type="domain" description="HAMP" evidence="14">
    <location>
        <begin position="184"/>
        <end position="236"/>
    </location>
</feature>
<keyword evidence="8 15" id="KW-0418">Kinase</keyword>
<evidence type="ECO:0000256" key="7">
    <source>
        <dbReference type="ARBA" id="ARBA00022741"/>
    </source>
</evidence>
<dbReference type="Gene3D" id="1.10.287.130">
    <property type="match status" value="1"/>
</dbReference>
<organism evidence="15 16">
    <name type="scientific">Variovorax defluvii</name>
    <dbReference type="NCBI Taxonomy" id="913761"/>
    <lineage>
        <taxon>Bacteria</taxon>
        <taxon>Pseudomonadati</taxon>
        <taxon>Pseudomonadota</taxon>
        <taxon>Betaproteobacteria</taxon>
        <taxon>Burkholderiales</taxon>
        <taxon>Comamonadaceae</taxon>
        <taxon>Variovorax</taxon>
    </lineage>
</organism>
<feature type="transmembrane region" description="Helical" evidence="12">
    <location>
        <begin position="165"/>
        <end position="183"/>
    </location>
</feature>
<dbReference type="CDD" id="cd00082">
    <property type="entry name" value="HisKA"/>
    <property type="match status" value="1"/>
</dbReference>
<evidence type="ECO:0000256" key="5">
    <source>
        <dbReference type="ARBA" id="ARBA00022679"/>
    </source>
</evidence>
<evidence type="ECO:0000259" key="14">
    <source>
        <dbReference type="PROSITE" id="PS50885"/>
    </source>
</evidence>
<dbReference type="SMART" id="SM00387">
    <property type="entry name" value="HATPase_c"/>
    <property type="match status" value="1"/>
</dbReference>
<dbReference type="InterPro" id="IPR003660">
    <property type="entry name" value="HAMP_dom"/>
</dbReference>
<name>A0ABP8HG03_9BURK</name>
<dbReference type="EMBL" id="BAABGJ010000014">
    <property type="protein sequence ID" value="GAA4338786.1"/>
    <property type="molecule type" value="Genomic_DNA"/>
</dbReference>
<dbReference type="PANTHER" id="PTHR45436:SF14">
    <property type="entry name" value="SENSOR PROTEIN QSEC"/>
    <property type="match status" value="1"/>
</dbReference>
<comment type="catalytic activity">
    <reaction evidence="1">
        <text>ATP + protein L-histidine = ADP + protein N-phospho-L-histidine.</text>
        <dbReference type="EC" id="2.7.13.3"/>
    </reaction>
</comment>
<keyword evidence="12" id="KW-0472">Membrane</keyword>
<dbReference type="RefSeq" id="WP_345537283.1">
    <property type="nucleotide sequence ID" value="NZ_BAABGJ010000014.1"/>
</dbReference>
<dbReference type="InterPro" id="IPR036890">
    <property type="entry name" value="HATPase_C_sf"/>
</dbReference>
<evidence type="ECO:0000256" key="1">
    <source>
        <dbReference type="ARBA" id="ARBA00000085"/>
    </source>
</evidence>
<dbReference type="InterPro" id="IPR003661">
    <property type="entry name" value="HisK_dim/P_dom"/>
</dbReference>
<dbReference type="Pfam" id="PF02518">
    <property type="entry name" value="HATPase_c"/>
    <property type="match status" value="1"/>
</dbReference>
<dbReference type="EC" id="2.7.13.3" evidence="3"/>
<keyword evidence="5" id="KW-0808">Transferase</keyword>
<dbReference type="Gene3D" id="3.30.565.10">
    <property type="entry name" value="Histidine kinase-like ATPase, C-terminal domain"/>
    <property type="match status" value="1"/>
</dbReference>
<evidence type="ECO:0000313" key="15">
    <source>
        <dbReference type="EMBL" id="GAA4338786.1"/>
    </source>
</evidence>
<proteinExistence type="predicted"/>
<dbReference type="PROSITE" id="PS50109">
    <property type="entry name" value="HIS_KIN"/>
    <property type="match status" value="1"/>
</dbReference>
<evidence type="ECO:0000256" key="3">
    <source>
        <dbReference type="ARBA" id="ARBA00012438"/>
    </source>
</evidence>
<dbReference type="Pfam" id="PF08521">
    <property type="entry name" value="2CSK_N"/>
    <property type="match status" value="1"/>
</dbReference>
<evidence type="ECO:0000256" key="11">
    <source>
        <dbReference type="ARBA" id="ARBA00023012"/>
    </source>
</evidence>
<feature type="domain" description="Histidine kinase" evidence="13">
    <location>
        <begin position="244"/>
        <end position="456"/>
    </location>
</feature>
<dbReference type="PANTHER" id="PTHR45436">
    <property type="entry name" value="SENSOR HISTIDINE KINASE YKOH"/>
    <property type="match status" value="1"/>
</dbReference>